<keyword evidence="4" id="KW-1185">Reference proteome</keyword>
<dbReference type="GO" id="GO:0005975">
    <property type="term" value="P:carbohydrate metabolic process"/>
    <property type="evidence" value="ECO:0007669"/>
    <property type="project" value="InterPro"/>
</dbReference>
<evidence type="ECO:0000313" key="4">
    <source>
        <dbReference type="Proteomes" id="UP000753961"/>
    </source>
</evidence>
<dbReference type="EMBL" id="JAHVHU010000004">
    <property type="protein sequence ID" value="MBY5957214.1"/>
    <property type="molecule type" value="Genomic_DNA"/>
</dbReference>
<dbReference type="InterPro" id="IPR010819">
    <property type="entry name" value="AGE/CE"/>
</dbReference>
<dbReference type="GO" id="GO:0016853">
    <property type="term" value="F:isomerase activity"/>
    <property type="evidence" value="ECO:0007669"/>
    <property type="project" value="UniProtKB-KW"/>
</dbReference>
<dbReference type="InterPro" id="IPR008928">
    <property type="entry name" value="6-hairpin_glycosidase_sf"/>
</dbReference>
<dbReference type="CDD" id="cd00249">
    <property type="entry name" value="AGE"/>
    <property type="match status" value="1"/>
</dbReference>
<evidence type="ECO:0000256" key="2">
    <source>
        <dbReference type="ARBA" id="ARBA00023235"/>
    </source>
</evidence>
<dbReference type="PANTHER" id="PTHR15108">
    <property type="entry name" value="N-ACYLGLUCOSAMINE-2-EPIMERASE"/>
    <property type="match status" value="1"/>
</dbReference>
<comment type="similarity">
    <text evidence="1">Belongs to the N-acylglucosamine 2-epimerase family.</text>
</comment>
<dbReference type="Pfam" id="PF07221">
    <property type="entry name" value="GlcNAc_2-epim"/>
    <property type="match status" value="1"/>
</dbReference>
<dbReference type="Proteomes" id="UP000753961">
    <property type="component" value="Unassembled WGS sequence"/>
</dbReference>
<evidence type="ECO:0000313" key="3">
    <source>
        <dbReference type="EMBL" id="MBY5957214.1"/>
    </source>
</evidence>
<keyword evidence="2" id="KW-0413">Isomerase</keyword>
<dbReference type="InterPro" id="IPR012341">
    <property type="entry name" value="6hp_glycosidase-like_sf"/>
</dbReference>
<proteinExistence type="inferred from homology"/>
<sequence length="397" mass="46404">MSDYNTSIPRLKEIYQNQLFKDVLPFWMTYSMDTDHGGYFTSLDRDGQVFDTDKFTWLQCRQIWMFARLFNSVRPAKKWLDIALHGSEFMEKHGRDAEGNWYFALNQKGQPLTQPYNIFSDCFAAMAFGQLAKATGEDRHHQIAQVTFLNILKRQDNPKGEYNKAYPGTRPLKSFALPMILCNLVLELEDILDPEQVESTIREGIHQVMDVFYQPDLHNGVILENVTPDGRFSDTYDGRLLNPGHVLEAMWFIMDLAVRTDDQSLIDKAVEISLNTLELGWDKEHGGIFYFMDVQGHPTQQLEWDQKLWWVHLEALVATLKGFELTGNTKMWDWFLKLHEYVQRRFPDPKYGEWYGYLNRQGEVLLPLKGGKWKGCFHVPRGLYQIRSTLDRIPVVE</sequence>
<evidence type="ECO:0000256" key="1">
    <source>
        <dbReference type="ARBA" id="ARBA00008558"/>
    </source>
</evidence>
<reference evidence="3" key="1">
    <citation type="submission" date="2021-06" db="EMBL/GenBank/DDBJ databases">
        <title>44 bacteria genomes isolated from Dapeng, Shenzhen.</title>
        <authorList>
            <person name="Zheng W."/>
            <person name="Yu S."/>
            <person name="Huang Y."/>
        </authorList>
    </citation>
    <scope>NUCLEOTIDE SEQUENCE</scope>
    <source>
        <strain evidence="3">DP5N28-2</strain>
    </source>
</reference>
<dbReference type="AlphaFoldDB" id="A0A953HLD3"/>
<dbReference type="FunFam" id="1.50.10.10:FF:000021">
    <property type="entry name" value="N-acylglucosamine 2-epimerase"/>
    <property type="match status" value="1"/>
</dbReference>
<comment type="caution">
    <text evidence="3">The sequence shown here is derived from an EMBL/GenBank/DDBJ whole genome shotgun (WGS) entry which is preliminary data.</text>
</comment>
<dbReference type="Gene3D" id="1.50.10.10">
    <property type="match status" value="1"/>
</dbReference>
<name>A0A953HLD3_9BACT</name>
<gene>
    <name evidence="3" type="ORF">KUV50_03640</name>
</gene>
<organism evidence="3 4">
    <name type="scientific">Membranihabitans marinus</name>
    <dbReference type="NCBI Taxonomy" id="1227546"/>
    <lineage>
        <taxon>Bacteria</taxon>
        <taxon>Pseudomonadati</taxon>
        <taxon>Bacteroidota</taxon>
        <taxon>Saprospiria</taxon>
        <taxon>Saprospirales</taxon>
        <taxon>Saprospiraceae</taxon>
        <taxon>Membranihabitans</taxon>
    </lineage>
</organism>
<dbReference type="SUPFAM" id="SSF48208">
    <property type="entry name" value="Six-hairpin glycosidases"/>
    <property type="match status" value="1"/>
</dbReference>
<dbReference type="RefSeq" id="WP_222578736.1">
    <property type="nucleotide sequence ID" value="NZ_JAHVHU010000004.1"/>
</dbReference>
<dbReference type="InterPro" id="IPR034116">
    <property type="entry name" value="AGE_dom"/>
</dbReference>
<accession>A0A953HLD3</accession>
<protein>
    <submittedName>
        <fullName evidence="3">AGE family epimerase/isomerase</fullName>
    </submittedName>
</protein>